<proteinExistence type="predicted"/>
<sequence>MLDIAFPTESQHADMLSLNHSYLCSQMLRQLFNNPSIEALTELTLDIDNGLTPDICVYPAETIHPKNAADANGCH</sequence>
<comment type="caution">
    <text evidence="1">The sequence shown here is derived from an EMBL/GenBank/DDBJ whole genome shotgun (WGS) entry which is preliminary data.</text>
</comment>
<evidence type="ECO:0000313" key="2">
    <source>
        <dbReference type="Proteomes" id="UP000019140"/>
    </source>
</evidence>
<dbReference type="AlphaFoldDB" id="W4ME45"/>
<dbReference type="HOGENOM" id="CLU_2664246_0_0_7"/>
<keyword evidence="2" id="KW-1185">Reference proteome</keyword>
<protein>
    <submittedName>
        <fullName evidence="1">Uncharacterized protein</fullName>
    </submittedName>
</protein>
<dbReference type="Proteomes" id="UP000019140">
    <property type="component" value="Unassembled WGS sequence"/>
</dbReference>
<reference evidence="1 2" key="1">
    <citation type="journal article" date="2014" name="Nature">
        <title>An environmental bacterial taxon with a large and distinct metabolic repertoire.</title>
        <authorList>
            <person name="Wilson M.C."/>
            <person name="Mori T."/>
            <person name="Ruckert C."/>
            <person name="Uria A.R."/>
            <person name="Helf M.J."/>
            <person name="Takada K."/>
            <person name="Gernert C."/>
            <person name="Steffens U.A."/>
            <person name="Heycke N."/>
            <person name="Schmitt S."/>
            <person name="Rinke C."/>
            <person name="Helfrich E.J."/>
            <person name="Brachmann A.O."/>
            <person name="Gurgui C."/>
            <person name="Wakimoto T."/>
            <person name="Kracht M."/>
            <person name="Crusemann M."/>
            <person name="Hentschel U."/>
            <person name="Abe I."/>
            <person name="Matsunaga S."/>
            <person name="Kalinowski J."/>
            <person name="Takeyama H."/>
            <person name="Piel J."/>
        </authorList>
    </citation>
    <scope>NUCLEOTIDE SEQUENCE [LARGE SCALE GENOMIC DNA]</scope>
    <source>
        <strain evidence="2">TSY2</strain>
    </source>
</reference>
<dbReference type="EMBL" id="AZHX01000348">
    <property type="protein sequence ID" value="ETX07892.1"/>
    <property type="molecule type" value="Genomic_DNA"/>
</dbReference>
<organism evidence="1 2">
    <name type="scientific">Candidatus Entotheonella gemina</name>
    <dbReference type="NCBI Taxonomy" id="1429439"/>
    <lineage>
        <taxon>Bacteria</taxon>
        <taxon>Pseudomonadati</taxon>
        <taxon>Nitrospinota/Tectimicrobiota group</taxon>
        <taxon>Candidatus Tectimicrobiota</taxon>
        <taxon>Candidatus Entotheonellia</taxon>
        <taxon>Candidatus Entotheonellales</taxon>
        <taxon>Candidatus Entotheonellaceae</taxon>
        <taxon>Candidatus Entotheonella</taxon>
    </lineage>
</organism>
<gene>
    <name evidence="1" type="ORF">ETSY2_08560</name>
</gene>
<name>W4ME45_9BACT</name>
<evidence type="ECO:0000313" key="1">
    <source>
        <dbReference type="EMBL" id="ETX07892.1"/>
    </source>
</evidence>
<accession>W4ME45</accession>